<feature type="transmembrane region" description="Helical" evidence="1">
    <location>
        <begin position="47"/>
        <end position="72"/>
    </location>
</feature>
<dbReference type="Proteomes" id="UP001056500">
    <property type="component" value="Chromosome"/>
</dbReference>
<reference evidence="2" key="1">
    <citation type="submission" date="2022-06" db="EMBL/GenBank/DDBJ databases">
        <title>Genome sequencing of Brevibacillus sp. BB3-R1.</title>
        <authorList>
            <person name="Heo J."/>
            <person name="Lee D."/>
            <person name="Won M."/>
            <person name="Han B.-H."/>
            <person name="Hong S.-B."/>
            <person name="Kwon S.-W."/>
        </authorList>
    </citation>
    <scope>NUCLEOTIDE SEQUENCE</scope>
    <source>
        <strain evidence="2">BB3-R1</strain>
    </source>
</reference>
<keyword evidence="1" id="KW-1133">Transmembrane helix</keyword>
<gene>
    <name evidence="2" type="ORF">NDK47_17550</name>
</gene>
<keyword evidence="1" id="KW-0812">Transmembrane</keyword>
<evidence type="ECO:0000313" key="2">
    <source>
        <dbReference type="EMBL" id="USG63955.1"/>
    </source>
</evidence>
<feature type="transmembrane region" description="Helical" evidence="1">
    <location>
        <begin position="5"/>
        <end position="24"/>
    </location>
</feature>
<name>A0ABY4WDV0_9BACL</name>
<evidence type="ECO:0008006" key="4">
    <source>
        <dbReference type="Google" id="ProtNLM"/>
    </source>
</evidence>
<protein>
    <recommendedName>
        <fullName evidence="4">Group-specific protein</fullName>
    </recommendedName>
</protein>
<dbReference type="RefSeq" id="WP_251871043.1">
    <property type="nucleotide sequence ID" value="NZ_CP098755.1"/>
</dbReference>
<sequence length="77" mass="9104">MEKKLVKIALYTFVISFSVFIVFIEQDRTVKTGNGLYTGLHLELPDYILMLIRYSIKTTFVVFVVVILIEYIKRKRK</sequence>
<keyword evidence="3" id="KW-1185">Reference proteome</keyword>
<dbReference type="EMBL" id="CP098755">
    <property type="protein sequence ID" value="USG63955.1"/>
    <property type="molecule type" value="Genomic_DNA"/>
</dbReference>
<keyword evidence="1" id="KW-0472">Membrane</keyword>
<evidence type="ECO:0000313" key="3">
    <source>
        <dbReference type="Proteomes" id="UP001056500"/>
    </source>
</evidence>
<proteinExistence type="predicted"/>
<organism evidence="2 3">
    <name type="scientific">Brevibacillus ruminantium</name>
    <dbReference type="NCBI Taxonomy" id="2950604"/>
    <lineage>
        <taxon>Bacteria</taxon>
        <taxon>Bacillati</taxon>
        <taxon>Bacillota</taxon>
        <taxon>Bacilli</taxon>
        <taxon>Bacillales</taxon>
        <taxon>Paenibacillaceae</taxon>
        <taxon>Brevibacillus</taxon>
    </lineage>
</organism>
<evidence type="ECO:0000256" key="1">
    <source>
        <dbReference type="SAM" id="Phobius"/>
    </source>
</evidence>
<accession>A0ABY4WDV0</accession>